<dbReference type="Proteomes" id="UP000094801">
    <property type="component" value="Unassembled WGS sequence"/>
</dbReference>
<keyword evidence="2" id="KW-1185">Reference proteome</keyword>
<protein>
    <submittedName>
        <fullName evidence="1">Uncharacterized protein</fullName>
    </submittedName>
</protein>
<name>A0A1E4T3G5_9ASCO</name>
<evidence type="ECO:0000313" key="1">
    <source>
        <dbReference type="EMBL" id="ODV86295.1"/>
    </source>
</evidence>
<reference evidence="2" key="1">
    <citation type="submission" date="2016-04" db="EMBL/GenBank/DDBJ databases">
        <title>Comparative genomics of biotechnologically important yeasts.</title>
        <authorList>
            <consortium name="DOE Joint Genome Institute"/>
            <person name="Riley R."/>
            <person name="Haridas S."/>
            <person name="Wolfe K.H."/>
            <person name="Lopes M.R."/>
            <person name="Hittinger C.T."/>
            <person name="Goker M."/>
            <person name="Salamov A."/>
            <person name="Wisecaver J."/>
            <person name="Long T.M."/>
            <person name="Aerts A.L."/>
            <person name="Barry K."/>
            <person name="Choi C."/>
            <person name="Clum A."/>
            <person name="Coughlan A.Y."/>
            <person name="Deshpande S."/>
            <person name="Douglass A.P."/>
            <person name="Hanson S.J."/>
            <person name="Klenk H.-P."/>
            <person name="Labutti K."/>
            <person name="Lapidus A."/>
            <person name="Lindquist E."/>
            <person name="Lipzen A."/>
            <person name="Meier-Kolthoff J.P."/>
            <person name="Ohm R.A."/>
            <person name="Otillar R.P."/>
            <person name="Pangilinan J."/>
            <person name="Peng Y."/>
            <person name="Rokas A."/>
            <person name="Rosa C.A."/>
            <person name="Scheuner C."/>
            <person name="Sibirny A.A."/>
            <person name="Slot J.C."/>
            <person name="Stielow J.B."/>
            <person name="Sun H."/>
            <person name="Kurtzman C.P."/>
            <person name="Blackwell M."/>
            <person name="Grigoriev I.V."/>
            <person name="Jeffries T.W."/>
        </authorList>
    </citation>
    <scope>NUCLEOTIDE SEQUENCE [LARGE SCALE GENOMIC DNA]</scope>
    <source>
        <strain evidence="2">NRRL YB-2248</strain>
    </source>
</reference>
<dbReference type="EMBL" id="KV453850">
    <property type="protein sequence ID" value="ODV86295.1"/>
    <property type="molecule type" value="Genomic_DNA"/>
</dbReference>
<sequence length="63" mass="7188">MYDVRGWQLKRIARLGVLAAWSTEVIGIKNHVSGKNATNIDYLSRSLPKTYCQLNFMCRTLGE</sequence>
<organism evidence="1 2">
    <name type="scientific">[Candida] arabinofermentans NRRL YB-2248</name>
    <dbReference type="NCBI Taxonomy" id="983967"/>
    <lineage>
        <taxon>Eukaryota</taxon>
        <taxon>Fungi</taxon>
        <taxon>Dikarya</taxon>
        <taxon>Ascomycota</taxon>
        <taxon>Saccharomycotina</taxon>
        <taxon>Pichiomycetes</taxon>
        <taxon>Pichiales</taxon>
        <taxon>Pichiaceae</taxon>
        <taxon>Ogataea</taxon>
        <taxon>Ogataea/Candida clade</taxon>
    </lineage>
</organism>
<accession>A0A1E4T3G5</accession>
<dbReference type="AlphaFoldDB" id="A0A1E4T3G5"/>
<gene>
    <name evidence="1" type="ORF">CANARDRAFT_175214</name>
</gene>
<evidence type="ECO:0000313" key="2">
    <source>
        <dbReference type="Proteomes" id="UP000094801"/>
    </source>
</evidence>
<proteinExistence type="predicted"/>